<dbReference type="SUPFAM" id="SSF159468">
    <property type="entry name" value="AtpF-like"/>
    <property type="match status" value="1"/>
</dbReference>
<keyword evidence="3 4" id="KW-0406">Ion transport</keyword>
<keyword evidence="4" id="KW-0375">Hydrogen ion transport</keyword>
<comment type="subcellular location">
    <subcellularLocation>
        <location evidence="4">Cell membrane</location>
        <topology evidence="4">Peripheral membrane protein</topology>
    </subcellularLocation>
</comment>
<dbReference type="InterPro" id="IPR022944">
    <property type="entry name" value="ATPase_V1-cplx_fsu_bac/arc"/>
</dbReference>
<evidence type="ECO:0000313" key="5">
    <source>
        <dbReference type="EMBL" id="KXA89881.1"/>
    </source>
</evidence>
<comment type="function">
    <text evidence="4">Component of the A-type ATP synthase that produces ATP from ADP in the presence of a proton gradient across the membrane.</text>
</comment>
<dbReference type="GO" id="GO:0005524">
    <property type="term" value="F:ATP binding"/>
    <property type="evidence" value="ECO:0007669"/>
    <property type="project" value="UniProtKB-UniRule"/>
</dbReference>
<evidence type="ECO:0000256" key="2">
    <source>
        <dbReference type="ARBA" id="ARBA00022448"/>
    </source>
</evidence>
<keyword evidence="4" id="KW-1003">Cell membrane</keyword>
<comment type="similarity">
    <text evidence="1 4">Belongs to the V-ATPase F subunit family.</text>
</comment>
<dbReference type="Gene3D" id="3.40.50.10580">
    <property type="entry name" value="ATPase, V1 complex, subunit F"/>
    <property type="match status" value="1"/>
</dbReference>
<dbReference type="Proteomes" id="UP000070184">
    <property type="component" value="Unassembled WGS sequence"/>
</dbReference>
<dbReference type="GO" id="GO:0042777">
    <property type="term" value="P:proton motive force-driven plasma membrane ATP synthesis"/>
    <property type="evidence" value="ECO:0007669"/>
    <property type="project" value="UniProtKB-UniRule"/>
</dbReference>
<evidence type="ECO:0000256" key="4">
    <source>
        <dbReference type="HAMAP-Rule" id="MF_00312"/>
    </source>
</evidence>
<gene>
    <name evidence="4" type="primary">atpF</name>
    <name evidence="5" type="ORF">AKJ61_01925</name>
</gene>
<evidence type="ECO:0000256" key="1">
    <source>
        <dbReference type="ARBA" id="ARBA00010148"/>
    </source>
</evidence>
<accession>A0A133U6R9</accession>
<keyword evidence="4" id="KW-0066">ATP synthesis</keyword>
<dbReference type="InterPro" id="IPR008218">
    <property type="entry name" value="ATPase_V1-cplx_f_g_su"/>
</dbReference>
<dbReference type="AlphaFoldDB" id="A0A133U6R9"/>
<organism evidence="5 6">
    <name type="scientific">candidate division MSBL1 archaeon SCGC-AAA259B11</name>
    <dbReference type="NCBI Taxonomy" id="1698260"/>
    <lineage>
        <taxon>Archaea</taxon>
        <taxon>Methanobacteriati</taxon>
        <taxon>Methanobacteriota</taxon>
        <taxon>candidate division MSBL1</taxon>
    </lineage>
</organism>
<protein>
    <recommendedName>
        <fullName evidence="4">A-type ATP synthase subunit F</fullName>
    </recommendedName>
</protein>
<dbReference type="GO" id="GO:0046961">
    <property type="term" value="F:proton-transporting ATPase activity, rotational mechanism"/>
    <property type="evidence" value="ECO:0007669"/>
    <property type="project" value="InterPro"/>
</dbReference>
<dbReference type="InterPro" id="IPR036906">
    <property type="entry name" value="ATPase_V1_fsu_sf"/>
</dbReference>
<reference evidence="5 6" key="1">
    <citation type="journal article" date="2016" name="Sci. Rep.">
        <title>Metabolic traits of an uncultured archaeal lineage -MSBL1- from brine pools of the Red Sea.</title>
        <authorList>
            <person name="Mwirichia R."/>
            <person name="Alam I."/>
            <person name="Rashid M."/>
            <person name="Vinu M."/>
            <person name="Ba-Alawi W."/>
            <person name="Anthony Kamau A."/>
            <person name="Kamanda Ngugi D."/>
            <person name="Goker M."/>
            <person name="Klenk H.P."/>
            <person name="Bajic V."/>
            <person name="Stingl U."/>
        </authorList>
    </citation>
    <scope>NUCLEOTIDE SEQUENCE [LARGE SCALE GENOMIC DNA]</scope>
    <source>
        <strain evidence="5">SCGC-AAA259B11</strain>
    </source>
</reference>
<keyword evidence="2 4" id="KW-0813">Transport</keyword>
<sequence length="107" mass="11968">MKVASITDPITSDGLRLAGIEEAYEVKNKEEAEETFEELLGKKEIEIILLSEKLAQEMDEKLLESKREEGGIIPIVIEIPGKEGPVPERREIIDKLVKRAVGIKLEA</sequence>
<keyword evidence="6" id="KW-1185">Reference proteome</keyword>
<comment type="subunit">
    <text evidence="4">Has multiple subunits with at least A(3), B(3), C, D, E, F, H, I and proteolipid K(x).</text>
</comment>
<dbReference type="GO" id="GO:0046933">
    <property type="term" value="F:proton-transporting ATP synthase activity, rotational mechanism"/>
    <property type="evidence" value="ECO:0007669"/>
    <property type="project" value="UniProtKB-UniRule"/>
</dbReference>
<name>A0A133U6R9_9EURY</name>
<keyword evidence="4" id="KW-0472">Membrane</keyword>
<proteinExistence type="inferred from homology"/>
<evidence type="ECO:0000256" key="3">
    <source>
        <dbReference type="ARBA" id="ARBA00023065"/>
    </source>
</evidence>
<dbReference type="GO" id="GO:0005886">
    <property type="term" value="C:plasma membrane"/>
    <property type="evidence" value="ECO:0007669"/>
    <property type="project" value="UniProtKB-SubCell"/>
</dbReference>
<comment type="caution">
    <text evidence="5">The sequence shown here is derived from an EMBL/GenBank/DDBJ whole genome shotgun (WGS) entry which is preliminary data.</text>
</comment>
<dbReference type="EMBL" id="LHXK01000019">
    <property type="protein sequence ID" value="KXA89881.1"/>
    <property type="molecule type" value="Genomic_DNA"/>
</dbReference>
<dbReference type="Pfam" id="PF01990">
    <property type="entry name" value="ATP-synt_F"/>
    <property type="match status" value="1"/>
</dbReference>
<evidence type="ECO:0000313" key="6">
    <source>
        <dbReference type="Proteomes" id="UP000070184"/>
    </source>
</evidence>
<dbReference type="HAMAP" id="MF_00312">
    <property type="entry name" value="ATP_synth_F_arch"/>
    <property type="match status" value="1"/>
</dbReference>